<dbReference type="Proteomes" id="UP001143370">
    <property type="component" value="Unassembled WGS sequence"/>
</dbReference>
<keyword evidence="2" id="KW-1185">Reference proteome</keyword>
<proteinExistence type="predicted"/>
<reference evidence="1" key="2">
    <citation type="submission" date="2023-01" db="EMBL/GenBank/DDBJ databases">
        <authorList>
            <person name="Sun Q."/>
            <person name="Evtushenko L."/>
        </authorList>
    </citation>
    <scope>NUCLEOTIDE SEQUENCE</scope>
    <source>
        <strain evidence="1">VKM B-2484</strain>
    </source>
</reference>
<accession>A0A9W6J7L6</accession>
<comment type="caution">
    <text evidence="1">The sequence shown here is derived from an EMBL/GenBank/DDBJ whole genome shotgun (WGS) entry which is preliminary data.</text>
</comment>
<protein>
    <submittedName>
        <fullName evidence="1">Uncharacterized protein</fullName>
    </submittedName>
</protein>
<name>A0A9W6J7L6_9HYPH</name>
<evidence type="ECO:0000313" key="1">
    <source>
        <dbReference type="EMBL" id="GLK72301.1"/>
    </source>
</evidence>
<evidence type="ECO:0000313" key="2">
    <source>
        <dbReference type="Proteomes" id="UP001143370"/>
    </source>
</evidence>
<sequence>MGQELIPKDIRERASLRMGAVRDLAVNTVKNGDCAPQQDFDAHRSLVRQPILSNSFPLVAKRRATIDSTVGSIISEMKSRAVIERSYTVDYVARRALVAICHGRRQVWTSENAV</sequence>
<organism evidence="1 2">
    <name type="scientific">Ancylobacter dichloromethanicus</name>
    <dbReference type="NCBI Taxonomy" id="518825"/>
    <lineage>
        <taxon>Bacteria</taxon>
        <taxon>Pseudomonadati</taxon>
        <taxon>Pseudomonadota</taxon>
        <taxon>Alphaproteobacteria</taxon>
        <taxon>Hyphomicrobiales</taxon>
        <taxon>Xanthobacteraceae</taxon>
        <taxon>Ancylobacter</taxon>
    </lineage>
</organism>
<reference evidence="1" key="1">
    <citation type="journal article" date="2014" name="Int. J. Syst. Evol. Microbiol.">
        <title>Complete genome sequence of Corynebacterium casei LMG S-19264T (=DSM 44701T), isolated from a smear-ripened cheese.</title>
        <authorList>
            <consortium name="US DOE Joint Genome Institute (JGI-PGF)"/>
            <person name="Walter F."/>
            <person name="Albersmeier A."/>
            <person name="Kalinowski J."/>
            <person name="Ruckert C."/>
        </authorList>
    </citation>
    <scope>NUCLEOTIDE SEQUENCE</scope>
    <source>
        <strain evidence="1">VKM B-2484</strain>
    </source>
</reference>
<dbReference type="AlphaFoldDB" id="A0A9W6J7L6"/>
<gene>
    <name evidence="1" type="ORF">GCM10017643_24170</name>
</gene>
<dbReference type="EMBL" id="BSFJ01000010">
    <property type="protein sequence ID" value="GLK72301.1"/>
    <property type="molecule type" value="Genomic_DNA"/>
</dbReference>